<sequence>MMEMLEQICGMETGDKDKIYTDLIESFQKGNIVLYGAGGIGYVTSCILKEKACNIHCFVDDNKTKQGTYVNGIKVISLEELGRDAGYGYIVLICLPNPMDIYHRLISLGYKKVQYFPVMMWEKNFYNISLLKENRDKIDAVYEFLADSLSKSVFMNILKHRITMDFSIFDNIISQKQYFPSDIFALTDRECFVDGGVYNGETIADFVNSVDNKFDYIYGFEPDKQNFSNLTKSVAHMYCNRLKLFNAGLYSKAGEISFDSHGNSASAISDTGGDNISLVRLDDVVGEHKPTYIKLDIEGAEKEALYGMKNTIAENHPKLAISIYHKAADIWELPLLIRTLPASYNIYIRHYSNGLHETVCYAI</sequence>
<comment type="caution">
    <text evidence="2">The sequence shown here is derived from an EMBL/GenBank/DDBJ whole genome shotgun (WGS) entry which is preliminary data.</text>
</comment>
<dbReference type="STRING" id="1195236.CTER_3045"/>
<dbReference type="AlphaFoldDB" id="S0FHE6"/>
<dbReference type="NCBIfam" id="TIGR01444">
    <property type="entry name" value="fkbM_fam"/>
    <property type="match status" value="1"/>
</dbReference>
<dbReference type="GO" id="GO:0008168">
    <property type="term" value="F:methyltransferase activity"/>
    <property type="evidence" value="ECO:0007669"/>
    <property type="project" value="UniProtKB-KW"/>
</dbReference>
<dbReference type="Proteomes" id="UP000014155">
    <property type="component" value="Unassembled WGS sequence"/>
</dbReference>
<dbReference type="Pfam" id="PF05050">
    <property type="entry name" value="Methyltransf_21"/>
    <property type="match status" value="1"/>
</dbReference>
<keyword evidence="2" id="KW-0489">Methyltransferase</keyword>
<dbReference type="InterPro" id="IPR006342">
    <property type="entry name" value="FkbM_mtfrase"/>
</dbReference>
<proteinExistence type="predicted"/>
<dbReference type="SUPFAM" id="SSF53335">
    <property type="entry name" value="S-adenosyl-L-methionine-dependent methyltransferases"/>
    <property type="match status" value="1"/>
</dbReference>
<organism evidence="2 3">
    <name type="scientific">Ruminiclostridium cellobioparum subsp. termitidis CT1112</name>
    <dbReference type="NCBI Taxonomy" id="1195236"/>
    <lineage>
        <taxon>Bacteria</taxon>
        <taxon>Bacillati</taxon>
        <taxon>Bacillota</taxon>
        <taxon>Clostridia</taxon>
        <taxon>Eubacteriales</taxon>
        <taxon>Oscillospiraceae</taxon>
        <taxon>Ruminiclostridium</taxon>
    </lineage>
</organism>
<gene>
    <name evidence="2" type="ORF">CTER_3045</name>
</gene>
<dbReference type="EMBL" id="AORV01000042">
    <property type="protein sequence ID" value="EMS71155.1"/>
    <property type="molecule type" value="Genomic_DNA"/>
</dbReference>
<evidence type="ECO:0000313" key="2">
    <source>
        <dbReference type="EMBL" id="EMS71155.1"/>
    </source>
</evidence>
<evidence type="ECO:0000259" key="1">
    <source>
        <dbReference type="Pfam" id="PF05050"/>
    </source>
</evidence>
<keyword evidence="3" id="KW-1185">Reference proteome</keyword>
<name>S0FHE6_RUMCE</name>
<dbReference type="eggNOG" id="COG1086">
    <property type="taxonomic scope" value="Bacteria"/>
</dbReference>
<reference evidence="2 3" key="1">
    <citation type="journal article" date="2013" name="Genome Announc.">
        <title>Draft Genome Sequence of the Cellulolytic, Mesophilic, Anaerobic Bacterium Clostridium termitidis Strain CT1112 (DSM 5398).</title>
        <authorList>
            <person name="Lal S."/>
            <person name="Ramachandran U."/>
            <person name="Zhang X."/>
            <person name="Munir R."/>
            <person name="Sparling R."/>
            <person name="Levin D.B."/>
        </authorList>
    </citation>
    <scope>NUCLEOTIDE SEQUENCE [LARGE SCALE GENOMIC DNA]</scope>
    <source>
        <strain evidence="2 3">CT1112</strain>
    </source>
</reference>
<protein>
    <submittedName>
        <fullName evidence="2">Methyltransferase, FkbM family</fullName>
    </submittedName>
</protein>
<dbReference type="GO" id="GO:0032259">
    <property type="term" value="P:methylation"/>
    <property type="evidence" value="ECO:0007669"/>
    <property type="project" value="UniProtKB-KW"/>
</dbReference>
<dbReference type="InterPro" id="IPR029063">
    <property type="entry name" value="SAM-dependent_MTases_sf"/>
</dbReference>
<dbReference type="RefSeq" id="WP_004626872.1">
    <property type="nucleotide sequence ID" value="NZ_AORV01000042.1"/>
</dbReference>
<evidence type="ECO:0000313" key="3">
    <source>
        <dbReference type="Proteomes" id="UP000014155"/>
    </source>
</evidence>
<keyword evidence="2" id="KW-0808">Transferase</keyword>
<dbReference type="Gene3D" id="3.40.50.150">
    <property type="entry name" value="Vaccinia Virus protein VP39"/>
    <property type="match status" value="1"/>
</dbReference>
<feature type="domain" description="Methyltransferase FkbM" evidence="1">
    <location>
        <begin position="194"/>
        <end position="337"/>
    </location>
</feature>
<accession>S0FHE6</accession>
<dbReference type="Gene3D" id="3.40.50.720">
    <property type="entry name" value="NAD(P)-binding Rossmann-like Domain"/>
    <property type="match status" value="1"/>
</dbReference>
<dbReference type="PATRIC" id="fig|1195236.3.peg.3271"/>